<name>X6P1D6_RETFI</name>
<feature type="non-terminal residue" evidence="1">
    <location>
        <position position="1"/>
    </location>
</feature>
<proteinExistence type="predicted"/>
<sequence length="148" mass="16901">FVSSVKLNEWDENVRDGVKKMESGTLVAKPDKDSKKLNYLLNEEYHPRMSNKISMEEQLKNLEEKENELQKEELSKIIGKLQVNDSCRTNKNQQAIIKHNIHLNIGDRILLVEKGTGIVKYIGVTQLSRQQIGKIKTLATQTIQTAAQ</sequence>
<dbReference type="Proteomes" id="UP000023152">
    <property type="component" value="Unassembled WGS sequence"/>
</dbReference>
<protein>
    <submittedName>
        <fullName evidence="1">Uncharacterized protein</fullName>
    </submittedName>
</protein>
<dbReference type="EMBL" id="ASPP01004510">
    <property type="protein sequence ID" value="ETO32066.1"/>
    <property type="molecule type" value="Genomic_DNA"/>
</dbReference>
<keyword evidence="2" id="KW-1185">Reference proteome</keyword>
<gene>
    <name evidence="1" type="ORF">RFI_05053</name>
</gene>
<dbReference type="AlphaFoldDB" id="X6P1D6"/>
<accession>X6P1D6</accession>
<organism evidence="1 2">
    <name type="scientific">Reticulomyxa filosa</name>
    <dbReference type="NCBI Taxonomy" id="46433"/>
    <lineage>
        <taxon>Eukaryota</taxon>
        <taxon>Sar</taxon>
        <taxon>Rhizaria</taxon>
        <taxon>Retaria</taxon>
        <taxon>Foraminifera</taxon>
        <taxon>Monothalamids</taxon>
        <taxon>Reticulomyxidae</taxon>
        <taxon>Reticulomyxa</taxon>
    </lineage>
</organism>
<evidence type="ECO:0000313" key="1">
    <source>
        <dbReference type="EMBL" id="ETO32066.1"/>
    </source>
</evidence>
<evidence type="ECO:0000313" key="2">
    <source>
        <dbReference type="Proteomes" id="UP000023152"/>
    </source>
</evidence>
<reference evidence="1 2" key="1">
    <citation type="journal article" date="2013" name="Curr. Biol.">
        <title>The Genome of the Foraminiferan Reticulomyxa filosa.</title>
        <authorList>
            <person name="Glockner G."/>
            <person name="Hulsmann N."/>
            <person name="Schleicher M."/>
            <person name="Noegel A.A."/>
            <person name="Eichinger L."/>
            <person name="Gallinger C."/>
            <person name="Pawlowski J."/>
            <person name="Sierra R."/>
            <person name="Euteneuer U."/>
            <person name="Pillet L."/>
            <person name="Moustafa A."/>
            <person name="Platzer M."/>
            <person name="Groth M."/>
            <person name="Szafranski K."/>
            <person name="Schliwa M."/>
        </authorList>
    </citation>
    <scope>NUCLEOTIDE SEQUENCE [LARGE SCALE GENOMIC DNA]</scope>
</reference>
<comment type="caution">
    <text evidence="1">The sequence shown here is derived from an EMBL/GenBank/DDBJ whole genome shotgun (WGS) entry which is preliminary data.</text>
</comment>